<accession>A0AAE2VD07</accession>
<feature type="chain" id="PRO_5042246877" evidence="1">
    <location>
        <begin position="25"/>
        <end position="249"/>
    </location>
</feature>
<evidence type="ECO:0000313" key="3">
    <source>
        <dbReference type="EMBL" id="MBK1853949.1"/>
    </source>
</evidence>
<keyword evidence="4" id="KW-1185">Reference proteome</keyword>
<protein>
    <submittedName>
        <fullName evidence="3">PEP-CTERM sorting domain-containing protein</fullName>
    </submittedName>
</protein>
<keyword evidence="1" id="KW-0732">Signal</keyword>
<evidence type="ECO:0000256" key="1">
    <source>
        <dbReference type="SAM" id="SignalP"/>
    </source>
</evidence>
<comment type="caution">
    <text evidence="3">The sequence shown here is derived from an EMBL/GenBank/DDBJ whole genome shotgun (WGS) entry which is preliminary data.</text>
</comment>
<dbReference type="InterPro" id="IPR017756">
    <property type="entry name" value="TM_Gly-Cys-Arg_CS"/>
</dbReference>
<dbReference type="AlphaFoldDB" id="A0AAE2VD07"/>
<feature type="domain" description="Ice-binding protein C-terminal" evidence="2">
    <location>
        <begin position="226"/>
        <end position="249"/>
    </location>
</feature>
<name>A0AAE2VD07_9BACT</name>
<organism evidence="3 4">
    <name type="scientific">Oceaniferula flava</name>
    <dbReference type="NCBI Taxonomy" id="2800421"/>
    <lineage>
        <taxon>Bacteria</taxon>
        <taxon>Pseudomonadati</taxon>
        <taxon>Verrucomicrobiota</taxon>
        <taxon>Verrucomicrobiia</taxon>
        <taxon>Verrucomicrobiales</taxon>
        <taxon>Verrucomicrobiaceae</taxon>
        <taxon>Oceaniferula</taxon>
    </lineage>
</organism>
<dbReference type="Proteomes" id="UP000634206">
    <property type="component" value="Unassembled WGS sequence"/>
</dbReference>
<dbReference type="RefSeq" id="WP_309488557.1">
    <property type="nucleotide sequence ID" value="NZ_JAENIG010000002.1"/>
</dbReference>
<sequence length="249" mass="25661">MKSKNTTILSLALATALTTTATHAAVVLQYDSLLPASDGSDSALSIVGTTDASFVSAPASNSVLGSNVAGGFVHGSQNQVDGAGDQNDMLFRFGSNAGGSGVLSGTVSDSLAAGAYIQFSFTAAQDLTLDQLSFKLFNNSNNSNSYSAREAGLFVDIDGSGYSQFGSTFDSATNNGNQGTVTFNDNVAVSSGEVVTYRLAFTDRTRTNNDLQAATRIGDVQISAVPIPEPSSAALLGLSGLAFILRRRR</sequence>
<evidence type="ECO:0000259" key="2">
    <source>
        <dbReference type="Pfam" id="PF07589"/>
    </source>
</evidence>
<dbReference type="InterPro" id="IPR013424">
    <property type="entry name" value="Ice-binding_C"/>
</dbReference>
<dbReference type="NCBIfam" id="TIGR02595">
    <property type="entry name" value="PEP_CTERM"/>
    <property type="match status" value="1"/>
</dbReference>
<reference evidence="3" key="1">
    <citation type="submission" date="2021-01" db="EMBL/GenBank/DDBJ databases">
        <title>Modified the classification status of verrucomicrobia.</title>
        <authorList>
            <person name="Feng X."/>
        </authorList>
    </citation>
    <scope>NUCLEOTIDE SEQUENCE</scope>
    <source>
        <strain evidence="3">5K15</strain>
    </source>
</reference>
<dbReference type="NCBIfam" id="TIGR03382">
    <property type="entry name" value="GC_trans_RRR"/>
    <property type="match status" value="1"/>
</dbReference>
<dbReference type="EMBL" id="JAENIG010000002">
    <property type="protein sequence ID" value="MBK1853949.1"/>
    <property type="molecule type" value="Genomic_DNA"/>
</dbReference>
<gene>
    <name evidence="3" type="ORF">JIN83_03185</name>
</gene>
<proteinExistence type="predicted"/>
<feature type="signal peptide" evidence="1">
    <location>
        <begin position="1"/>
        <end position="24"/>
    </location>
</feature>
<dbReference type="Pfam" id="PF07589">
    <property type="entry name" value="PEP-CTERM"/>
    <property type="match status" value="1"/>
</dbReference>
<evidence type="ECO:0000313" key="4">
    <source>
        <dbReference type="Proteomes" id="UP000634206"/>
    </source>
</evidence>